<gene>
    <name evidence="2" type="ORF">AKJ51_04645</name>
</gene>
<evidence type="ECO:0000256" key="1">
    <source>
        <dbReference type="SAM" id="Coils"/>
    </source>
</evidence>
<dbReference type="Proteomes" id="UP000070263">
    <property type="component" value="Unassembled WGS sequence"/>
</dbReference>
<accession>A0A133VHE5</accession>
<dbReference type="AlphaFoldDB" id="A0A133VHE5"/>
<keyword evidence="3" id="KW-1185">Reference proteome</keyword>
<protein>
    <submittedName>
        <fullName evidence="2">Uncharacterized protein</fullName>
    </submittedName>
</protein>
<keyword evidence="1" id="KW-0175">Coiled coil</keyword>
<sequence length="163" mass="18692">MRDCNKRISVIVGKEEHEEWKDFAEEVTHSSVSQLVRWSVEQAIRRERGDNPGAEVNLEGITEYLEELQNRLENVEGEIKELHRIAKSGNGENQRREKIEEDVLGLLRETGNAMTIPQIADNLPHASEEVKKAIGELEDKHLLNRITPEESVHQDGVPRWKAL</sequence>
<name>A0A133VHE5_9EURY</name>
<proteinExistence type="predicted"/>
<evidence type="ECO:0000313" key="2">
    <source>
        <dbReference type="EMBL" id="KXB05857.1"/>
    </source>
</evidence>
<dbReference type="SUPFAM" id="SSF46785">
    <property type="entry name" value="Winged helix' DNA-binding domain"/>
    <property type="match status" value="1"/>
</dbReference>
<reference evidence="2 3" key="1">
    <citation type="journal article" date="2016" name="Sci. Rep.">
        <title>Metabolic traits of an uncultured archaeal lineage -MSBL1- from brine pools of the Red Sea.</title>
        <authorList>
            <person name="Mwirichia R."/>
            <person name="Alam I."/>
            <person name="Rashid M."/>
            <person name="Vinu M."/>
            <person name="Ba-Alawi W."/>
            <person name="Anthony Kamau A."/>
            <person name="Kamanda Ngugi D."/>
            <person name="Goker M."/>
            <person name="Klenk H.P."/>
            <person name="Bajic V."/>
            <person name="Stingl U."/>
        </authorList>
    </citation>
    <scope>NUCLEOTIDE SEQUENCE [LARGE SCALE GENOMIC DNA]</scope>
    <source>
        <strain evidence="2">SCGC-AAA382A20</strain>
    </source>
</reference>
<organism evidence="2 3">
    <name type="scientific">candidate division MSBL1 archaeon SCGC-AAA382A20</name>
    <dbReference type="NCBI Taxonomy" id="1698280"/>
    <lineage>
        <taxon>Archaea</taxon>
        <taxon>Methanobacteriati</taxon>
        <taxon>Methanobacteriota</taxon>
        <taxon>candidate division MSBL1</taxon>
    </lineage>
</organism>
<evidence type="ECO:0000313" key="3">
    <source>
        <dbReference type="Proteomes" id="UP000070263"/>
    </source>
</evidence>
<dbReference type="InterPro" id="IPR036390">
    <property type="entry name" value="WH_DNA-bd_sf"/>
</dbReference>
<dbReference type="EMBL" id="LHYE01000073">
    <property type="protein sequence ID" value="KXB05857.1"/>
    <property type="molecule type" value="Genomic_DNA"/>
</dbReference>
<comment type="caution">
    <text evidence="2">The sequence shown here is derived from an EMBL/GenBank/DDBJ whole genome shotgun (WGS) entry which is preliminary data.</text>
</comment>
<feature type="coiled-coil region" evidence="1">
    <location>
        <begin position="58"/>
        <end position="85"/>
    </location>
</feature>